<dbReference type="InterPro" id="IPR040442">
    <property type="entry name" value="Pyrv_kinase-like_dom_sf"/>
</dbReference>
<comment type="caution">
    <text evidence="11">Lacks conserved residue(s) required for the propagation of feature annotation.</text>
</comment>
<dbReference type="UniPathway" id="UPA00946"/>
<evidence type="ECO:0000256" key="12">
    <source>
        <dbReference type="RuleBase" id="RU361121"/>
    </source>
</evidence>
<evidence type="ECO:0000256" key="11">
    <source>
        <dbReference type="HAMAP-Rule" id="MF_01939"/>
    </source>
</evidence>
<dbReference type="FunFam" id="3.20.20.60:FF:000009">
    <property type="entry name" value="2-methylisocitrate lyase"/>
    <property type="match status" value="1"/>
</dbReference>
<dbReference type="HOGENOM" id="CLU_027389_3_2_7"/>
<feature type="binding site" evidence="11">
    <location>
        <position position="88"/>
    </location>
    <ligand>
        <name>Mg(2+)</name>
        <dbReference type="ChEBI" id="CHEBI:18420"/>
    </ligand>
</feature>
<dbReference type="CDD" id="cd00377">
    <property type="entry name" value="ICL_PEPM"/>
    <property type="match status" value="1"/>
</dbReference>
<dbReference type="SUPFAM" id="SSF51621">
    <property type="entry name" value="Phosphoenolpyruvate/pyruvate domain"/>
    <property type="match status" value="1"/>
</dbReference>
<feature type="binding site" evidence="11">
    <location>
        <position position="241"/>
    </location>
    <ligand>
        <name>substrate</name>
    </ligand>
</feature>
<comment type="pathway">
    <text evidence="11 12">Organic acid metabolism; propanoate degradation.</text>
</comment>
<proteinExistence type="inferred from homology"/>
<dbReference type="EMBL" id="AZJI01000005">
    <property type="protein sequence ID" value="ETD23594.1"/>
    <property type="molecule type" value="Genomic_DNA"/>
</dbReference>
<keyword evidence="7 11" id="KW-0456">Lyase</keyword>
<dbReference type="InterPro" id="IPR039556">
    <property type="entry name" value="ICL/PEPM"/>
</dbReference>
<feature type="binding site" evidence="11">
    <location>
        <begin position="123"/>
        <end position="124"/>
    </location>
    <ligand>
        <name>substrate</name>
    </ligand>
</feature>
<dbReference type="PATRIC" id="fig|1357400.3.peg.1872"/>
<comment type="function">
    <text evidence="12">Catalyzes the thermodynamically favored C-C bond cleavage of (2R,3S)-2-methylisocitrate to yield pyruvate and succinate.</text>
</comment>
<keyword evidence="5 11" id="KW-0479">Metal-binding</keyword>
<feature type="binding site" evidence="11">
    <location>
        <begin position="210"/>
        <end position="212"/>
    </location>
    <ligand>
        <name>substrate</name>
    </ligand>
</feature>
<dbReference type="InterPro" id="IPR018523">
    <property type="entry name" value="Isocitrate_lyase_ph_CS"/>
</dbReference>
<evidence type="ECO:0000256" key="6">
    <source>
        <dbReference type="ARBA" id="ARBA00022842"/>
    </source>
</evidence>
<dbReference type="eggNOG" id="COG2513">
    <property type="taxonomic scope" value="Bacteria"/>
</dbReference>
<evidence type="ECO:0000256" key="5">
    <source>
        <dbReference type="ARBA" id="ARBA00022723"/>
    </source>
</evidence>
<comment type="caution">
    <text evidence="13">The sequence shown here is derived from an EMBL/GenBank/DDBJ whole genome shotgun (WGS) entry which is preliminary data.</text>
</comment>
<dbReference type="Gene3D" id="3.20.20.60">
    <property type="entry name" value="Phosphoenolpyruvate-binding domains"/>
    <property type="match status" value="1"/>
</dbReference>
<dbReference type="HAMAP" id="MF_01939">
    <property type="entry name" value="PrpB"/>
    <property type="match status" value="1"/>
</dbReference>
<name>V8C8B2_9HELI</name>
<dbReference type="InterPro" id="IPR012695">
    <property type="entry name" value="PrpB"/>
</dbReference>
<dbReference type="NCBIfam" id="TIGR02317">
    <property type="entry name" value="prpB"/>
    <property type="match status" value="1"/>
</dbReference>
<evidence type="ECO:0000256" key="10">
    <source>
        <dbReference type="ARBA" id="ARBA00073849"/>
    </source>
</evidence>
<protein>
    <recommendedName>
        <fullName evidence="10 11">2-methylisocitrate lyase</fullName>
        <shortName evidence="11">2-MIC</shortName>
        <shortName evidence="11">MICL</shortName>
        <ecNumber evidence="4 11">4.1.3.30</ecNumber>
    </recommendedName>
    <alternativeName>
        <fullName evidence="11">(2R,3S)-2-methylisocitrate lyase</fullName>
    </alternativeName>
</protein>
<evidence type="ECO:0000313" key="14">
    <source>
        <dbReference type="Proteomes" id="UP000018731"/>
    </source>
</evidence>
<dbReference type="PANTHER" id="PTHR42905">
    <property type="entry name" value="PHOSPHOENOLPYRUVATE CARBOXYLASE"/>
    <property type="match status" value="1"/>
</dbReference>
<comment type="catalytic activity">
    <reaction evidence="1 11 12">
        <text>(2S,3R)-3-hydroxybutane-1,2,3-tricarboxylate = pyruvate + succinate</text>
        <dbReference type="Rhea" id="RHEA:16809"/>
        <dbReference type="ChEBI" id="CHEBI:15361"/>
        <dbReference type="ChEBI" id="CHEBI:30031"/>
        <dbReference type="ChEBI" id="CHEBI:57429"/>
        <dbReference type="EC" id="4.1.3.30"/>
    </reaction>
</comment>
<keyword evidence="6 11" id="KW-0460">Magnesium</keyword>
<feature type="binding site" evidence="11">
    <location>
        <position position="86"/>
    </location>
    <ligand>
        <name>Mg(2+)</name>
        <dbReference type="ChEBI" id="CHEBI:18420"/>
    </ligand>
</feature>
<comment type="subunit">
    <text evidence="8 11">Homotetramer; dimer of dimers.</text>
</comment>
<feature type="binding site" evidence="11">
    <location>
        <position position="270"/>
    </location>
    <ligand>
        <name>substrate</name>
    </ligand>
</feature>
<feature type="binding site" evidence="11">
    <location>
        <position position="158"/>
    </location>
    <ligand>
        <name>substrate</name>
    </ligand>
</feature>
<evidence type="ECO:0000256" key="4">
    <source>
        <dbReference type="ARBA" id="ARBA00012260"/>
    </source>
</evidence>
<reference evidence="13 14" key="1">
    <citation type="journal article" date="2014" name="Genome Announc.">
        <title>Draft genome sequences of six enterohepatic helicobacter species isolated from humans and one from rhesus macaques.</title>
        <authorList>
            <person name="Shen Z."/>
            <person name="Sheh A."/>
            <person name="Young S.K."/>
            <person name="Abouelliel A."/>
            <person name="Ward D.V."/>
            <person name="Earl A.M."/>
            <person name="Fox J.G."/>
        </authorList>
    </citation>
    <scope>NUCLEOTIDE SEQUENCE [LARGE SCALE GENOMIC DNA]</scope>
    <source>
        <strain evidence="13 14">MIT 99-5501</strain>
    </source>
</reference>
<dbReference type="RefSeq" id="WP_023928141.1">
    <property type="nucleotide sequence ID" value="NZ_KI669454.1"/>
</dbReference>
<evidence type="ECO:0000256" key="8">
    <source>
        <dbReference type="ARBA" id="ARBA00044762"/>
    </source>
</evidence>
<dbReference type="GO" id="GO:0019629">
    <property type="term" value="P:propionate catabolic process, 2-methylcitrate cycle"/>
    <property type="evidence" value="ECO:0007669"/>
    <property type="project" value="UniProtKB-UniRule"/>
</dbReference>
<evidence type="ECO:0000256" key="9">
    <source>
        <dbReference type="ARBA" id="ARBA00057039"/>
    </source>
</evidence>
<evidence type="ECO:0000256" key="3">
    <source>
        <dbReference type="ARBA" id="ARBA00009282"/>
    </source>
</evidence>
<comment type="function">
    <text evidence="9">Involved in the catabolism of short chain fatty acids (SCFA) via the 2-methylcitrate cycle I (propionate degradation route). Catalyzes the thermodynamically favored C-C bond cleavage of (2R,3S)-2-methylisocitrate to yield pyruvate and succinate via an alpha-carboxy-carbanion intermediate.</text>
</comment>
<dbReference type="NCBIfam" id="NF008455">
    <property type="entry name" value="PRK11320.1"/>
    <property type="match status" value="1"/>
</dbReference>
<accession>V8C8B2</accession>
<dbReference type="OrthoDB" id="9771433at2"/>
<evidence type="ECO:0000313" key="13">
    <source>
        <dbReference type="EMBL" id="ETD23594.1"/>
    </source>
</evidence>
<dbReference type="AlphaFoldDB" id="V8C8B2"/>
<dbReference type="EC" id="4.1.3.30" evidence="4 11"/>
<feature type="binding site" evidence="11">
    <location>
        <position position="188"/>
    </location>
    <ligand>
        <name>substrate</name>
    </ligand>
</feature>
<evidence type="ECO:0000256" key="1">
    <source>
        <dbReference type="ARBA" id="ARBA00001050"/>
    </source>
</evidence>
<comment type="function">
    <text evidence="11">Involved in the catabolism of short chain fatty acids (SCFA) via the 2-methylcitrate cycle (propionate degradation route). Catalyzes the thermodynamically favored C-C bond cleavage of (2R,3S)-2-methylisocitrate to yield pyruvate and succinate via an alpha-carboxy-carbanion intermediate.</text>
</comment>
<evidence type="ECO:0000256" key="2">
    <source>
        <dbReference type="ARBA" id="ARBA00001946"/>
    </source>
</evidence>
<dbReference type="InterPro" id="IPR015813">
    <property type="entry name" value="Pyrv/PenolPyrv_kinase-like_dom"/>
</dbReference>
<dbReference type="GO" id="GO:0046421">
    <property type="term" value="F:methylisocitrate lyase activity"/>
    <property type="evidence" value="ECO:0007669"/>
    <property type="project" value="UniProtKB-UniRule"/>
</dbReference>
<evidence type="ECO:0000256" key="7">
    <source>
        <dbReference type="ARBA" id="ARBA00023239"/>
    </source>
</evidence>
<dbReference type="PANTHER" id="PTHR42905:SF5">
    <property type="entry name" value="CARBOXYVINYL-CARBOXYPHOSPHONATE PHOSPHORYLMUTASE, CHLOROPLASTIC"/>
    <property type="match status" value="1"/>
</dbReference>
<sequence length="292" mass="31928">MSNITSAGKRFRQALKENSPLLIVGTPNAYSALQATKIGHKAIYISGSGVASVSYGLPDLGIVGLEDFCIDVRRITSRVDTPLLVDCDTGFGGAFNIARTIKELIRAGAAATHIEDQVAQKRCGHRPNKELVSTQEMCDRIKAAMDAKIDSEFVVMARTDAHAIEGQDKAIERAVAYVEAGAEMIFAEAVHTLEEYSAFVKAVKVPVLANITEFGKTPYFSADELKGAGISMVLYPLSANRAMSKAANTVYKSILANGHQKDVLDIMETREELYAMLDYYTYENKLDELFKK</sequence>
<dbReference type="GO" id="GO:0000287">
    <property type="term" value="F:magnesium ion binding"/>
    <property type="evidence" value="ECO:0007669"/>
    <property type="project" value="UniProtKB-UniRule"/>
</dbReference>
<dbReference type="Proteomes" id="UP000018731">
    <property type="component" value="Unassembled WGS sequence"/>
</dbReference>
<keyword evidence="14" id="KW-1185">Reference proteome</keyword>
<dbReference type="PROSITE" id="PS00161">
    <property type="entry name" value="ISOCITRATE_LYASE"/>
    <property type="match status" value="1"/>
</dbReference>
<dbReference type="Pfam" id="PF13714">
    <property type="entry name" value="PEP_mutase"/>
    <property type="match status" value="1"/>
</dbReference>
<comment type="similarity">
    <text evidence="3 11 12">Belongs to the isocitrate lyase/PEP mutase superfamily. Methylisocitrate lyase family.</text>
</comment>
<comment type="cofactor">
    <cofactor evidence="2 11">
        <name>Mg(2+)</name>
        <dbReference type="ChEBI" id="CHEBI:18420"/>
    </cofactor>
</comment>
<dbReference type="STRING" id="1357400.HMPREF2086_01400"/>
<gene>
    <name evidence="11" type="primary">prpB</name>
    <name evidence="13" type="ORF">HMPREF2086_01400</name>
</gene>
<organism evidence="13 14">
    <name type="scientific">Helicobacter macacae MIT 99-5501</name>
    <dbReference type="NCBI Taxonomy" id="1357400"/>
    <lineage>
        <taxon>Bacteria</taxon>
        <taxon>Pseudomonadati</taxon>
        <taxon>Campylobacterota</taxon>
        <taxon>Epsilonproteobacteria</taxon>
        <taxon>Campylobacterales</taxon>
        <taxon>Helicobacteraceae</taxon>
        <taxon>Helicobacter</taxon>
    </lineage>
</organism>